<dbReference type="EMBL" id="FMVJ01000007">
    <property type="protein sequence ID" value="SCY90749.1"/>
    <property type="molecule type" value="Genomic_DNA"/>
</dbReference>
<sequence>MLRVHAAFLFFENVDTVQQKNAAHGDLGAPTMRHIHLDEGLRLRFPGRSEDFDQGVEIGMIAVLMDQENLEFSRWISRANLGQVEAIAKQMGYRTIEEGGDEQWVDITFRHNSIKSKPNLRLVHSAG</sequence>
<dbReference type="AlphaFoldDB" id="A0A1G5JSW6"/>
<keyword evidence="2" id="KW-1185">Reference proteome</keyword>
<evidence type="ECO:0000313" key="1">
    <source>
        <dbReference type="EMBL" id="SCY90749.1"/>
    </source>
</evidence>
<protein>
    <submittedName>
        <fullName evidence="1">Uncharacterized protein</fullName>
    </submittedName>
</protein>
<gene>
    <name evidence="1" type="ORF">SAMN02927923_02834</name>
</gene>
<evidence type="ECO:0000313" key="2">
    <source>
        <dbReference type="Proteomes" id="UP000199569"/>
    </source>
</evidence>
<organism evidence="1 2">
    <name type="scientific">Microvirga guangxiensis</name>
    <dbReference type="NCBI Taxonomy" id="549386"/>
    <lineage>
        <taxon>Bacteria</taxon>
        <taxon>Pseudomonadati</taxon>
        <taxon>Pseudomonadota</taxon>
        <taxon>Alphaproteobacteria</taxon>
        <taxon>Hyphomicrobiales</taxon>
        <taxon>Methylobacteriaceae</taxon>
        <taxon>Microvirga</taxon>
    </lineage>
</organism>
<proteinExistence type="predicted"/>
<dbReference type="Proteomes" id="UP000199569">
    <property type="component" value="Unassembled WGS sequence"/>
</dbReference>
<reference evidence="1 2" key="1">
    <citation type="submission" date="2016-10" db="EMBL/GenBank/DDBJ databases">
        <authorList>
            <person name="de Groot N.N."/>
        </authorList>
    </citation>
    <scope>NUCLEOTIDE SEQUENCE [LARGE SCALE GENOMIC DNA]</scope>
    <source>
        <strain evidence="1 2">CGMCC 1.7666</strain>
    </source>
</reference>
<accession>A0A1G5JSW6</accession>
<name>A0A1G5JSW6_9HYPH</name>